<keyword evidence="3" id="KW-1185">Reference proteome</keyword>
<dbReference type="AlphaFoldDB" id="A0A0E0NZW5"/>
<keyword evidence="1" id="KW-0732">Signal</keyword>
<evidence type="ECO:0000313" key="2">
    <source>
        <dbReference type="EnsemblPlants" id="ORUFI03G31700.1"/>
    </source>
</evidence>
<dbReference type="Proteomes" id="UP000008022">
    <property type="component" value="Unassembled WGS sequence"/>
</dbReference>
<name>A0A0E0NZW5_ORYRU</name>
<dbReference type="InterPro" id="IPR014710">
    <property type="entry name" value="RmlC-like_jellyroll"/>
</dbReference>
<dbReference type="STRING" id="4529.A0A0E0NZW5"/>
<organism evidence="2 3">
    <name type="scientific">Oryza rufipogon</name>
    <name type="common">Brownbeard rice</name>
    <name type="synonym">Asian wild rice</name>
    <dbReference type="NCBI Taxonomy" id="4529"/>
    <lineage>
        <taxon>Eukaryota</taxon>
        <taxon>Viridiplantae</taxon>
        <taxon>Streptophyta</taxon>
        <taxon>Embryophyta</taxon>
        <taxon>Tracheophyta</taxon>
        <taxon>Spermatophyta</taxon>
        <taxon>Magnoliopsida</taxon>
        <taxon>Liliopsida</taxon>
        <taxon>Poales</taxon>
        <taxon>Poaceae</taxon>
        <taxon>BOP clade</taxon>
        <taxon>Oryzoideae</taxon>
        <taxon>Oryzeae</taxon>
        <taxon>Oryzinae</taxon>
        <taxon>Oryza</taxon>
    </lineage>
</organism>
<accession>A0A0E0NZW5</accession>
<proteinExistence type="predicted"/>
<reference evidence="3" key="1">
    <citation type="submission" date="2013-06" db="EMBL/GenBank/DDBJ databases">
        <authorList>
            <person name="Zhao Q."/>
        </authorList>
    </citation>
    <scope>NUCLEOTIDE SEQUENCE</scope>
    <source>
        <strain evidence="3">cv. W1943</strain>
    </source>
</reference>
<dbReference type="EnsemblPlants" id="ORUFI03G31700.1">
    <property type="protein sequence ID" value="ORUFI03G31700.1"/>
    <property type="gene ID" value="ORUFI03G31700"/>
</dbReference>
<feature type="chain" id="PRO_5002369474" evidence="1">
    <location>
        <begin position="30"/>
        <end position="68"/>
    </location>
</feature>
<sequence length="68" mass="7269">MEYGFKAAGLVFVVLLLQQAPVLIRATDADPLQDFCVADLNSEVTVNGHACKPASAAGDDEKFDRDSN</sequence>
<protein>
    <submittedName>
        <fullName evidence="2">Uncharacterized protein</fullName>
    </submittedName>
</protein>
<dbReference type="Gene3D" id="2.60.120.10">
    <property type="entry name" value="Jelly Rolls"/>
    <property type="match status" value="1"/>
</dbReference>
<dbReference type="HOGENOM" id="CLU_2798494_0_0_1"/>
<evidence type="ECO:0000313" key="3">
    <source>
        <dbReference type="Proteomes" id="UP000008022"/>
    </source>
</evidence>
<dbReference type="Gramene" id="ORUFI03G31700.1">
    <property type="protein sequence ID" value="ORUFI03G31700.1"/>
    <property type="gene ID" value="ORUFI03G31700"/>
</dbReference>
<feature type="signal peptide" evidence="1">
    <location>
        <begin position="1"/>
        <end position="29"/>
    </location>
</feature>
<reference evidence="2" key="2">
    <citation type="submission" date="2015-06" db="UniProtKB">
        <authorList>
            <consortium name="EnsemblPlants"/>
        </authorList>
    </citation>
    <scope>IDENTIFICATION</scope>
</reference>
<evidence type="ECO:0000256" key="1">
    <source>
        <dbReference type="SAM" id="SignalP"/>
    </source>
</evidence>